<proteinExistence type="predicted"/>
<protein>
    <submittedName>
        <fullName evidence="1">Uncharacterized protein</fullName>
    </submittedName>
</protein>
<dbReference type="AlphaFoldDB" id="A0A370MVM5"/>
<evidence type="ECO:0000313" key="2">
    <source>
        <dbReference type="Proteomes" id="UP000255165"/>
    </source>
</evidence>
<dbReference type="EMBL" id="QKWJ01000200">
    <property type="protein sequence ID" value="RDJ97384.1"/>
    <property type="molecule type" value="Genomic_DNA"/>
</dbReference>
<dbReference type="Proteomes" id="UP000255165">
    <property type="component" value="Unassembled WGS sequence"/>
</dbReference>
<organism evidence="1 2">
    <name type="scientific">Cupriavidus lacunae</name>
    <dbReference type="NCBI Taxonomy" id="2666307"/>
    <lineage>
        <taxon>Bacteria</taxon>
        <taxon>Pseudomonadati</taxon>
        <taxon>Pseudomonadota</taxon>
        <taxon>Betaproteobacteria</taxon>
        <taxon>Burkholderiales</taxon>
        <taxon>Burkholderiaceae</taxon>
        <taxon>Cupriavidus</taxon>
    </lineage>
</organism>
<evidence type="ECO:0000313" key="1">
    <source>
        <dbReference type="EMBL" id="RDJ97384.1"/>
    </source>
</evidence>
<accession>A0A370MVM5</accession>
<reference evidence="2" key="1">
    <citation type="submission" date="2018-06" db="EMBL/GenBank/DDBJ databases">
        <authorList>
            <person name="Feng T."/>
            <person name="Jeon C.O."/>
        </authorList>
    </citation>
    <scope>NUCLEOTIDE SEQUENCE [LARGE SCALE GENOMIC DNA]</scope>
    <source>
        <strain evidence="2">S23</strain>
    </source>
</reference>
<comment type="caution">
    <text evidence="1">The sequence shown here is derived from an EMBL/GenBank/DDBJ whole genome shotgun (WGS) entry which is preliminary data.</text>
</comment>
<dbReference type="RefSeq" id="WP_115216959.1">
    <property type="nucleotide sequence ID" value="NZ_QKWJ01000200.1"/>
</dbReference>
<sequence>MFELTGGRDILTLDRGSATVKVSVESELDEQAFAILLARGEVKQWALALDAEERHVSLARRYYELIYKLETANDRDVEHRLFYLSWISKTRGDLHICEQPAGFVETEKDTGWVDIRTHFEYMGLDLIGSYPYIALSMLDGDNLSLIAAKDMRLREIEGHEIEDEFYPFEWDDEDEYDGEFMELPTEIEFSDRTARMSTVFLR</sequence>
<name>A0A370MVM5_9BURK</name>
<gene>
    <name evidence="1" type="ORF">DN412_42530</name>
</gene>
<keyword evidence="2" id="KW-1185">Reference proteome</keyword>